<feature type="compositionally biased region" description="Polar residues" evidence="1">
    <location>
        <begin position="367"/>
        <end position="384"/>
    </location>
</feature>
<organism evidence="3 4">
    <name type="scientific">Basidiobolus ranarum</name>
    <dbReference type="NCBI Taxonomy" id="34480"/>
    <lineage>
        <taxon>Eukaryota</taxon>
        <taxon>Fungi</taxon>
        <taxon>Fungi incertae sedis</taxon>
        <taxon>Zoopagomycota</taxon>
        <taxon>Entomophthoromycotina</taxon>
        <taxon>Basidiobolomycetes</taxon>
        <taxon>Basidiobolales</taxon>
        <taxon>Basidiobolaceae</taxon>
        <taxon>Basidiobolus</taxon>
    </lineage>
</organism>
<dbReference type="InterPro" id="IPR004919">
    <property type="entry name" value="GmrSD_N"/>
</dbReference>
<feature type="region of interest" description="Disordered" evidence="1">
    <location>
        <begin position="331"/>
        <end position="394"/>
    </location>
</feature>
<accession>A0ABR2VSF9</accession>
<dbReference type="Proteomes" id="UP001479436">
    <property type="component" value="Unassembled WGS sequence"/>
</dbReference>
<dbReference type="PANTHER" id="PTHR39639">
    <property type="entry name" value="CHROMOSOME 16, WHOLE GENOME SHOTGUN SEQUENCE"/>
    <property type="match status" value="1"/>
</dbReference>
<name>A0ABR2VSF9_9FUNG</name>
<sequence>MEPLQKPRNVAHQLYKLYDLLDRGLIDLTPEFQRDVVWPEKKMSHLIDSVLKNFYVPPVIFSCKRLPDGRVLKVCIDGKQRLTAIRRFMSNEIPHLDPFEESAVKRYYKEDPSYPKRKTLSLREQEDFQYSEFVCIEYTDLTPTQEHEIFSRVQLGVALSVAEKLQAIASPMSNYVRTIIEDYPALSTIMDTKRARPFLLIGQALHIMHNEPDRFISTSPAIEKFLKRGDTVDPALQSKAKRTFETYSTLIRTYPDIFETPTKMAPIEFVMFSYVIARYPERGNEQLKQDLRNMRDHVRNKYIDIRFNTAVYNCIMDFIVNIDDEMDRESAYTNGDKEDHKHDLSEEDMEATDFKRVKAEPVEDNNTEALSFQPISGKVTQRPQMFSAGKAPNV</sequence>
<evidence type="ECO:0000313" key="4">
    <source>
        <dbReference type="Proteomes" id="UP001479436"/>
    </source>
</evidence>
<gene>
    <name evidence="3" type="ORF">K7432_012328</name>
</gene>
<reference evidence="3 4" key="1">
    <citation type="submission" date="2023-04" db="EMBL/GenBank/DDBJ databases">
        <title>Genome of Basidiobolus ranarum AG-B5.</title>
        <authorList>
            <person name="Stajich J.E."/>
            <person name="Carter-House D."/>
            <person name="Gryganskyi A."/>
        </authorList>
    </citation>
    <scope>NUCLEOTIDE SEQUENCE [LARGE SCALE GENOMIC DNA]</scope>
    <source>
        <strain evidence="3 4">AG-B5</strain>
    </source>
</reference>
<protein>
    <recommendedName>
        <fullName evidence="2">GmrSD restriction endonucleases N-terminal domain-containing protein</fullName>
    </recommendedName>
</protein>
<feature type="compositionally biased region" description="Basic and acidic residues" evidence="1">
    <location>
        <begin position="335"/>
        <end position="344"/>
    </location>
</feature>
<evidence type="ECO:0000256" key="1">
    <source>
        <dbReference type="SAM" id="MobiDB-lite"/>
    </source>
</evidence>
<keyword evidence="4" id="KW-1185">Reference proteome</keyword>
<evidence type="ECO:0000313" key="3">
    <source>
        <dbReference type="EMBL" id="KAK9696698.1"/>
    </source>
</evidence>
<dbReference type="EMBL" id="JASJQH010007934">
    <property type="protein sequence ID" value="KAK9696698.1"/>
    <property type="molecule type" value="Genomic_DNA"/>
</dbReference>
<comment type="caution">
    <text evidence="3">The sequence shown here is derived from an EMBL/GenBank/DDBJ whole genome shotgun (WGS) entry which is preliminary data.</text>
</comment>
<dbReference type="PANTHER" id="PTHR39639:SF1">
    <property type="entry name" value="DUF262 DOMAIN-CONTAINING PROTEIN"/>
    <property type="match status" value="1"/>
</dbReference>
<proteinExistence type="predicted"/>
<dbReference type="Pfam" id="PF03235">
    <property type="entry name" value="GmrSD_N"/>
    <property type="match status" value="1"/>
</dbReference>
<evidence type="ECO:0000259" key="2">
    <source>
        <dbReference type="Pfam" id="PF03235"/>
    </source>
</evidence>
<feature type="domain" description="GmrSD restriction endonucleases N-terminal" evidence="2">
    <location>
        <begin position="18"/>
        <end position="149"/>
    </location>
</feature>
<feature type="compositionally biased region" description="Basic and acidic residues" evidence="1">
    <location>
        <begin position="352"/>
        <end position="361"/>
    </location>
</feature>